<accession>A0A8S9YXU0</accession>
<keyword evidence="1" id="KW-1133">Transmembrane helix</keyword>
<gene>
    <name evidence="2" type="ORF">EG68_02778</name>
</gene>
<evidence type="ECO:0000313" key="3">
    <source>
        <dbReference type="Proteomes" id="UP000822476"/>
    </source>
</evidence>
<dbReference type="Proteomes" id="UP000822476">
    <property type="component" value="Unassembled WGS sequence"/>
</dbReference>
<dbReference type="AlphaFoldDB" id="A0A8S9YXU0"/>
<protein>
    <submittedName>
        <fullName evidence="2">Uncharacterized protein</fullName>
    </submittedName>
</protein>
<keyword evidence="3" id="KW-1185">Reference proteome</keyword>
<keyword evidence="1" id="KW-0472">Membrane</keyword>
<reference evidence="2" key="1">
    <citation type="submission" date="2019-07" db="EMBL/GenBank/DDBJ databases">
        <title>Annotation for the trematode Paragonimus miyazaki's.</title>
        <authorList>
            <person name="Choi Y.-J."/>
        </authorList>
    </citation>
    <scope>NUCLEOTIDE SEQUENCE</scope>
    <source>
        <strain evidence="2">Japan</strain>
    </source>
</reference>
<proteinExistence type="predicted"/>
<sequence length="117" mass="13756">MCLNLIDRWSEVHLRPLVWYAEFLVFTGTGMAFIIVQIMFFVDLKAEIFITFESAASMDDVMFTEMLFEYVVFGGILVHILLTTTDLRLYGLHWYQLTKKRKELLHNSENQGDKQLV</sequence>
<name>A0A8S9YXU0_9TREM</name>
<feature type="transmembrane region" description="Helical" evidence="1">
    <location>
        <begin position="63"/>
        <end position="82"/>
    </location>
</feature>
<feature type="transmembrane region" description="Helical" evidence="1">
    <location>
        <begin position="17"/>
        <end position="42"/>
    </location>
</feature>
<comment type="caution">
    <text evidence="2">The sequence shown here is derived from an EMBL/GenBank/DDBJ whole genome shotgun (WGS) entry which is preliminary data.</text>
</comment>
<keyword evidence="1" id="KW-0812">Transmembrane</keyword>
<dbReference type="EMBL" id="JTDE01000970">
    <property type="protein sequence ID" value="KAF7259929.1"/>
    <property type="molecule type" value="Genomic_DNA"/>
</dbReference>
<evidence type="ECO:0000256" key="1">
    <source>
        <dbReference type="SAM" id="Phobius"/>
    </source>
</evidence>
<dbReference type="OrthoDB" id="6259456at2759"/>
<evidence type="ECO:0000313" key="2">
    <source>
        <dbReference type="EMBL" id="KAF7259929.1"/>
    </source>
</evidence>
<organism evidence="2 3">
    <name type="scientific">Paragonimus skrjabini miyazakii</name>
    <dbReference type="NCBI Taxonomy" id="59628"/>
    <lineage>
        <taxon>Eukaryota</taxon>
        <taxon>Metazoa</taxon>
        <taxon>Spiralia</taxon>
        <taxon>Lophotrochozoa</taxon>
        <taxon>Platyhelminthes</taxon>
        <taxon>Trematoda</taxon>
        <taxon>Digenea</taxon>
        <taxon>Plagiorchiida</taxon>
        <taxon>Troglotremata</taxon>
        <taxon>Troglotrematidae</taxon>
        <taxon>Paragonimus</taxon>
    </lineage>
</organism>